<proteinExistence type="predicted"/>
<dbReference type="AlphaFoldDB" id="A0A2P2PDC4"/>
<dbReference type="EMBL" id="GGEC01072248">
    <property type="protein sequence ID" value="MBX52732.1"/>
    <property type="molecule type" value="Transcribed_RNA"/>
</dbReference>
<reference evidence="1" key="1">
    <citation type="submission" date="2018-02" db="EMBL/GenBank/DDBJ databases">
        <title>Rhizophora mucronata_Transcriptome.</title>
        <authorList>
            <person name="Meera S.P."/>
            <person name="Sreeshan A."/>
            <person name="Augustine A."/>
        </authorList>
    </citation>
    <scope>NUCLEOTIDE SEQUENCE</scope>
    <source>
        <tissue evidence="1">Leaf</tissue>
    </source>
</reference>
<organism evidence="1">
    <name type="scientific">Rhizophora mucronata</name>
    <name type="common">Asiatic mangrove</name>
    <dbReference type="NCBI Taxonomy" id="61149"/>
    <lineage>
        <taxon>Eukaryota</taxon>
        <taxon>Viridiplantae</taxon>
        <taxon>Streptophyta</taxon>
        <taxon>Embryophyta</taxon>
        <taxon>Tracheophyta</taxon>
        <taxon>Spermatophyta</taxon>
        <taxon>Magnoliopsida</taxon>
        <taxon>eudicotyledons</taxon>
        <taxon>Gunneridae</taxon>
        <taxon>Pentapetalae</taxon>
        <taxon>rosids</taxon>
        <taxon>fabids</taxon>
        <taxon>Malpighiales</taxon>
        <taxon>Rhizophoraceae</taxon>
        <taxon>Rhizophora</taxon>
    </lineage>
</organism>
<name>A0A2P2PDC4_RHIMU</name>
<accession>A0A2P2PDC4</accession>
<protein>
    <submittedName>
        <fullName evidence="1">Uncharacterized protein</fullName>
    </submittedName>
</protein>
<sequence length="65" mass="7686">MLLFTHCFISSTNIFRAPWCWLGLINFHCFIPKVMKIWCYHFLWVLDGICSKYAFSLGALMLSFC</sequence>
<evidence type="ECO:0000313" key="1">
    <source>
        <dbReference type="EMBL" id="MBX52732.1"/>
    </source>
</evidence>